<dbReference type="PANTHER" id="PTHR33361:SF2">
    <property type="entry name" value="DUF885 DOMAIN-CONTAINING PROTEIN"/>
    <property type="match status" value="1"/>
</dbReference>
<organism evidence="1 2">
    <name type="scientific">Psychroserpens algicola</name>
    <dbReference type="NCBI Taxonomy" id="1719034"/>
    <lineage>
        <taxon>Bacteria</taxon>
        <taxon>Pseudomonadati</taxon>
        <taxon>Bacteroidota</taxon>
        <taxon>Flavobacteriia</taxon>
        <taxon>Flavobacteriales</taxon>
        <taxon>Flavobacteriaceae</taxon>
        <taxon>Psychroserpens</taxon>
    </lineage>
</organism>
<comment type="caution">
    <text evidence="1">The sequence shown here is derived from an EMBL/GenBank/DDBJ whole genome shotgun (WGS) entry which is preliminary data.</text>
</comment>
<reference evidence="1" key="1">
    <citation type="submission" date="2022-04" db="EMBL/GenBank/DDBJ databases">
        <authorList>
            <person name="Ren T."/>
        </authorList>
    </citation>
    <scope>NUCLEOTIDE SEQUENCE</scope>
    <source>
        <strain evidence="1">F63249</strain>
    </source>
</reference>
<dbReference type="EMBL" id="JALPQF010000001">
    <property type="protein sequence ID" value="MCK8479350.1"/>
    <property type="molecule type" value="Genomic_DNA"/>
</dbReference>
<dbReference type="Proteomes" id="UP001203687">
    <property type="component" value="Unassembled WGS sequence"/>
</dbReference>
<evidence type="ECO:0000313" key="1">
    <source>
        <dbReference type="EMBL" id="MCK8479350.1"/>
    </source>
</evidence>
<dbReference type="InterPro" id="IPR010281">
    <property type="entry name" value="DUF885"/>
</dbReference>
<gene>
    <name evidence="1" type="ORF">MUY34_01890</name>
</gene>
<accession>A0ABT0H6B6</accession>
<sequence length="576" mass="66732">MKHYTIISLMILLLIFGCEKEKSTPITKDLTQIINSYQDHEGYDKNAYPLGLFTKDYYKSEAEFAKTKLEELSHINFDELNETEQISAELLKFVLEDQIHFYEFEQYLNPLLSDTGFHSNLTYEVRPLNDYTQVKNYLNTLNAIPEFVDQHFDNLREGLEKGVSQPLVIFKGYESTYDTNIVEDFEDSHYYSPFKNLPSDITQAQKDSVLIAAQISIEKHVIPQFKRIKTFFETEYFPKTRTTLGVSETPNGKAYYQNRINFYTTSEAYTAEDIHQIGLSEVARIKAEMEQIISDLNFKGSFADFFHFLRTDEQFYAKTPEQLLMIARDMAKRADAQLPKFFKTLPRKPYGVAPVPDAIAPKYTSGRYVGTTKESTEPGYYWVNTYDLPSRTLYTLPALTVHEAVPGHHLQGSLNNELGDSIPQFRKNLYLSAYGEGWGLYSEFLANEMGMYTTPYEEFGKLTYEMWRACRLVVDTGIHAKGWTRDQVVTYMASNTALSLHEINTETDRYISWPGQALSYKIGELKIRELRQKAEKELGTKFDIRAFHEIVLEQGTVTLSILERRVNNYIDRLKNE</sequence>
<dbReference type="Pfam" id="PF05960">
    <property type="entry name" value="DUF885"/>
    <property type="match status" value="1"/>
</dbReference>
<dbReference type="PROSITE" id="PS51257">
    <property type="entry name" value="PROKAR_LIPOPROTEIN"/>
    <property type="match status" value="1"/>
</dbReference>
<protein>
    <submittedName>
        <fullName evidence="1">DUF885 domain-containing protein</fullName>
    </submittedName>
</protein>
<keyword evidence="2" id="KW-1185">Reference proteome</keyword>
<name>A0ABT0H6B6_9FLAO</name>
<evidence type="ECO:0000313" key="2">
    <source>
        <dbReference type="Proteomes" id="UP001203687"/>
    </source>
</evidence>
<dbReference type="RefSeq" id="WP_248411698.1">
    <property type="nucleotide sequence ID" value="NZ_JALPQF010000001.1"/>
</dbReference>
<dbReference type="PANTHER" id="PTHR33361">
    <property type="entry name" value="GLR0591 PROTEIN"/>
    <property type="match status" value="1"/>
</dbReference>
<proteinExistence type="predicted"/>